<evidence type="ECO:0000313" key="4">
    <source>
        <dbReference type="Proteomes" id="UP001500582"/>
    </source>
</evidence>
<dbReference type="Proteomes" id="UP001500582">
    <property type="component" value="Unassembled WGS sequence"/>
</dbReference>
<feature type="domain" description="LPS-assembly protein LptD central" evidence="2">
    <location>
        <begin position="246"/>
        <end position="727"/>
    </location>
</feature>
<gene>
    <name evidence="3" type="ORF">GCM10023149_03980</name>
</gene>
<evidence type="ECO:0000313" key="3">
    <source>
        <dbReference type="EMBL" id="GAA4309611.1"/>
    </source>
</evidence>
<keyword evidence="4" id="KW-1185">Reference proteome</keyword>
<protein>
    <submittedName>
        <fullName evidence="3">LPS assembly protein LptD</fullName>
    </submittedName>
</protein>
<feature type="compositionally biased region" description="Basic and acidic residues" evidence="1">
    <location>
        <begin position="53"/>
        <end position="69"/>
    </location>
</feature>
<dbReference type="InterPro" id="IPR050218">
    <property type="entry name" value="LptD"/>
</dbReference>
<comment type="caution">
    <text evidence="3">The sequence shown here is derived from an EMBL/GenBank/DDBJ whole genome shotgun (WGS) entry which is preliminary data.</text>
</comment>
<dbReference type="Pfam" id="PF19838">
    <property type="entry name" value="LptD_2"/>
    <property type="match status" value="1"/>
</dbReference>
<dbReference type="EMBL" id="BAABFT010000001">
    <property type="protein sequence ID" value="GAA4309611.1"/>
    <property type="molecule type" value="Genomic_DNA"/>
</dbReference>
<dbReference type="InterPro" id="IPR045659">
    <property type="entry name" value="LptD_2"/>
</dbReference>
<reference evidence="4" key="1">
    <citation type="journal article" date="2019" name="Int. J. Syst. Evol. Microbiol.">
        <title>The Global Catalogue of Microorganisms (GCM) 10K type strain sequencing project: providing services to taxonomists for standard genome sequencing and annotation.</title>
        <authorList>
            <consortium name="The Broad Institute Genomics Platform"/>
            <consortium name="The Broad Institute Genome Sequencing Center for Infectious Disease"/>
            <person name="Wu L."/>
            <person name="Ma J."/>
        </authorList>
    </citation>
    <scope>NUCLEOTIDE SEQUENCE [LARGE SCALE GENOMIC DNA]</scope>
    <source>
        <strain evidence="4">JCM 17705</strain>
    </source>
</reference>
<feature type="region of interest" description="Disordered" evidence="1">
    <location>
        <begin position="44"/>
        <end position="95"/>
    </location>
</feature>
<evidence type="ECO:0000259" key="2">
    <source>
        <dbReference type="Pfam" id="PF19838"/>
    </source>
</evidence>
<organism evidence="3 4">
    <name type="scientific">Mucilaginibacter gynuensis</name>
    <dbReference type="NCBI Taxonomy" id="1302236"/>
    <lineage>
        <taxon>Bacteria</taxon>
        <taxon>Pseudomonadati</taxon>
        <taxon>Bacteroidota</taxon>
        <taxon>Sphingobacteriia</taxon>
        <taxon>Sphingobacteriales</taxon>
        <taxon>Sphingobacteriaceae</taxon>
        <taxon>Mucilaginibacter</taxon>
    </lineage>
</organism>
<accession>A0ABP8FRS2</accession>
<dbReference type="RefSeq" id="WP_345209305.1">
    <property type="nucleotide sequence ID" value="NZ_BAABFT010000001.1"/>
</dbReference>
<name>A0ABP8FRS2_9SPHI</name>
<dbReference type="PANTHER" id="PTHR30189">
    <property type="entry name" value="LPS-ASSEMBLY PROTEIN"/>
    <property type="match status" value="1"/>
</dbReference>
<proteinExistence type="predicted"/>
<dbReference type="PANTHER" id="PTHR30189:SF1">
    <property type="entry name" value="LPS-ASSEMBLY PROTEIN LPTD"/>
    <property type="match status" value="1"/>
</dbReference>
<evidence type="ECO:0000256" key="1">
    <source>
        <dbReference type="SAM" id="MobiDB-lite"/>
    </source>
</evidence>
<sequence>MNVIAAGNKSGNSKHKLLRDTIIKLDPNSAQDRKLMRGIKKAAPKPVVKNNGTKKDTIPKDTTKRDSTKKSTLIPGAGTLQPGGEDTTVNDPDGLKSEVKATAEDSTIFDKEKNIMYLYGRARVTYEDFELDADYIRVDNKNNTIFAAGSINPRTHRYQGRPISKQKNDKPLYSDSLRFNMKSKKGKIYNPASEQDGNFISGGQAKKLNETEVAYRNVLFSTCDLPYPETHFGIVITKGIGEKNKIISGPAYLEIANVPLPLAIPFGFFPKPNTRSSGVILPTFGEDQRYGFFLRNLGYYIAFNDYLDMTFNGSFYSRGSYELSGAGRYLKRYKYQGNLTLSYGSHNIGLPGDPAAKDFNIAWTHSQDPNAHPGSTFSASVNAGTSSNFINNGASQGYNLQQLTQNNFRSSIAYGKVWAGTPFNLNVSLSHSQDITRKRVTLDLPTVAFNMSTLSPLDSKDRVGEAKWYQKITVGYSFQATNKLNDIPEADLFTKQTLTKRLQNGFQHQIPIGLSLNVLKFFQFSTSANYNERWYLQTIRKSYDRNNTNVGSNVATIDTVSGFARSGEYNLSAGFSTKVYSQANFKGKISAIRHVMTPNLSFSYKPDFSSPGYGYYRTAVSNASLPYTATAQTYSIFEQSIYGGPSAGRQAGIGFNVDNTIEAKLRPSATDTSNTPRKIQILQGLSFSTFYNFAADSMRLSKISFSGHTAFLNQKVNVSFNGLLNPYVVDVRDSISNGAITRYSRERNRFTWQDGKFPKLESFGFSMSGSLNSTSINPKRKQTDANTIQNMTPEQAQKLAYINSDPSAYIDFNIPWNVSFSYNFQYQNSGVLKTTTNTIQMSGDFSLTPKWKVQYSTNYDLNAMKLSSATSFAIYRDLHCWDLSVQWLPFGYFKSYNVTIKVKSSILQDLKLTKRSDYSANQYFGGY</sequence>